<dbReference type="EMBL" id="JAUIQD010000001">
    <property type="protein sequence ID" value="KAK3362512.1"/>
    <property type="molecule type" value="Genomic_DNA"/>
</dbReference>
<dbReference type="GO" id="GO:0004252">
    <property type="term" value="F:serine-type endopeptidase activity"/>
    <property type="evidence" value="ECO:0007669"/>
    <property type="project" value="InterPro"/>
</dbReference>
<organism evidence="2 3">
    <name type="scientific">Lasiosphaeria hispida</name>
    <dbReference type="NCBI Taxonomy" id="260671"/>
    <lineage>
        <taxon>Eukaryota</taxon>
        <taxon>Fungi</taxon>
        <taxon>Dikarya</taxon>
        <taxon>Ascomycota</taxon>
        <taxon>Pezizomycotina</taxon>
        <taxon>Sordariomycetes</taxon>
        <taxon>Sordariomycetidae</taxon>
        <taxon>Sordariales</taxon>
        <taxon>Lasiosphaeriaceae</taxon>
        <taxon>Lasiosphaeria</taxon>
    </lineage>
</organism>
<evidence type="ECO:0000313" key="2">
    <source>
        <dbReference type="EMBL" id="KAK3362512.1"/>
    </source>
</evidence>
<dbReference type="Gene3D" id="3.40.50.200">
    <property type="entry name" value="Peptidase S8/S53 domain"/>
    <property type="match status" value="1"/>
</dbReference>
<dbReference type="InterPro" id="IPR036852">
    <property type="entry name" value="Peptidase_S8/S53_dom_sf"/>
</dbReference>
<dbReference type="GO" id="GO:0006508">
    <property type="term" value="P:proteolysis"/>
    <property type="evidence" value="ECO:0007669"/>
    <property type="project" value="InterPro"/>
</dbReference>
<evidence type="ECO:0008006" key="4">
    <source>
        <dbReference type="Google" id="ProtNLM"/>
    </source>
</evidence>
<dbReference type="CDD" id="cd00306">
    <property type="entry name" value="Peptidases_S8_S53"/>
    <property type="match status" value="1"/>
</dbReference>
<evidence type="ECO:0000256" key="1">
    <source>
        <dbReference type="SAM" id="MobiDB-lite"/>
    </source>
</evidence>
<accession>A0AAJ0HTC6</accession>
<dbReference type="AlphaFoldDB" id="A0AAJ0HTC6"/>
<dbReference type="SUPFAM" id="SSF52743">
    <property type="entry name" value="Subtilisin-like"/>
    <property type="match status" value="1"/>
</dbReference>
<keyword evidence="3" id="KW-1185">Reference proteome</keyword>
<name>A0AAJ0HTC6_9PEZI</name>
<reference evidence="2" key="1">
    <citation type="journal article" date="2023" name="Mol. Phylogenet. Evol.">
        <title>Genome-scale phylogeny and comparative genomics of the fungal order Sordariales.</title>
        <authorList>
            <person name="Hensen N."/>
            <person name="Bonometti L."/>
            <person name="Westerberg I."/>
            <person name="Brannstrom I.O."/>
            <person name="Guillou S."/>
            <person name="Cros-Aarteil S."/>
            <person name="Calhoun S."/>
            <person name="Haridas S."/>
            <person name="Kuo A."/>
            <person name="Mondo S."/>
            <person name="Pangilinan J."/>
            <person name="Riley R."/>
            <person name="LaButti K."/>
            <person name="Andreopoulos B."/>
            <person name="Lipzen A."/>
            <person name="Chen C."/>
            <person name="Yan M."/>
            <person name="Daum C."/>
            <person name="Ng V."/>
            <person name="Clum A."/>
            <person name="Steindorff A."/>
            <person name="Ohm R.A."/>
            <person name="Martin F."/>
            <person name="Silar P."/>
            <person name="Natvig D.O."/>
            <person name="Lalanne C."/>
            <person name="Gautier V."/>
            <person name="Ament-Velasquez S.L."/>
            <person name="Kruys A."/>
            <person name="Hutchinson M.I."/>
            <person name="Powell A.J."/>
            <person name="Barry K."/>
            <person name="Miller A.N."/>
            <person name="Grigoriev I.V."/>
            <person name="Debuchy R."/>
            <person name="Gladieux P."/>
            <person name="Hiltunen Thoren M."/>
            <person name="Johannesson H."/>
        </authorList>
    </citation>
    <scope>NUCLEOTIDE SEQUENCE</scope>
    <source>
        <strain evidence="2">CBS 955.72</strain>
    </source>
</reference>
<gene>
    <name evidence="2" type="ORF">B0T25DRAFT_7881</name>
</gene>
<sequence>MTNSDFADKEVRRRIKKRVDFLDPSGDATYTCGHGTRCVGLSSRVAPAADIYVGRVAQDFESGLDEQVVAKAIRTQPLVPKAPTRVTGMLTSIPSPSASISSARPWQQLSGRLCAREKLLLTAASNSGTRRGMAFPASKTGVIAINAATGDGKPSAVQPASAPGEKS</sequence>
<dbReference type="Proteomes" id="UP001275084">
    <property type="component" value="Unassembled WGS sequence"/>
</dbReference>
<evidence type="ECO:0000313" key="3">
    <source>
        <dbReference type="Proteomes" id="UP001275084"/>
    </source>
</evidence>
<proteinExistence type="predicted"/>
<feature type="region of interest" description="Disordered" evidence="1">
    <location>
        <begin position="148"/>
        <end position="167"/>
    </location>
</feature>
<reference evidence="2" key="2">
    <citation type="submission" date="2023-06" db="EMBL/GenBank/DDBJ databases">
        <authorList>
            <consortium name="Lawrence Berkeley National Laboratory"/>
            <person name="Haridas S."/>
            <person name="Hensen N."/>
            <person name="Bonometti L."/>
            <person name="Westerberg I."/>
            <person name="Brannstrom I.O."/>
            <person name="Guillou S."/>
            <person name="Cros-Aarteil S."/>
            <person name="Calhoun S."/>
            <person name="Kuo A."/>
            <person name="Mondo S."/>
            <person name="Pangilinan J."/>
            <person name="Riley R."/>
            <person name="Labutti K."/>
            <person name="Andreopoulos B."/>
            <person name="Lipzen A."/>
            <person name="Chen C."/>
            <person name="Yanf M."/>
            <person name="Daum C."/>
            <person name="Ng V."/>
            <person name="Clum A."/>
            <person name="Steindorff A."/>
            <person name="Ohm R."/>
            <person name="Martin F."/>
            <person name="Silar P."/>
            <person name="Natvig D."/>
            <person name="Lalanne C."/>
            <person name="Gautier V."/>
            <person name="Ament-Velasquez S.L."/>
            <person name="Kruys A."/>
            <person name="Hutchinson M.I."/>
            <person name="Powell A.J."/>
            <person name="Barry K."/>
            <person name="Miller A.N."/>
            <person name="Grigoriev I.V."/>
            <person name="Debuchy R."/>
            <person name="Gladieux P."/>
            <person name="Thoren M.H."/>
            <person name="Johannesson H."/>
        </authorList>
    </citation>
    <scope>NUCLEOTIDE SEQUENCE</scope>
    <source>
        <strain evidence="2">CBS 955.72</strain>
    </source>
</reference>
<comment type="caution">
    <text evidence="2">The sequence shown here is derived from an EMBL/GenBank/DDBJ whole genome shotgun (WGS) entry which is preliminary data.</text>
</comment>
<protein>
    <recommendedName>
        <fullName evidence="4">Peptidase S8/S53 domain-containing protein</fullName>
    </recommendedName>
</protein>